<proteinExistence type="predicted"/>
<dbReference type="Proteomes" id="UP000054736">
    <property type="component" value="Unassembled WGS sequence"/>
</dbReference>
<dbReference type="PATRIC" id="fig|1212489.4.peg.2530"/>
<evidence type="ECO:0000313" key="1">
    <source>
        <dbReference type="EMBL" id="KTC86072.1"/>
    </source>
</evidence>
<dbReference type="STRING" id="1212489.Ldro_2397"/>
<keyword evidence="2" id="KW-1185">Reference proteome</keyword>
<organism evidence="1 2">
    <name type="scientific">Legionella drozanskii LLAP-1</name>
    <dbReference type="NCBI Taxonomy" id="1212489"/>
    <lineage>
        <taxon>Bacteria</taxon>
        <taxon>Pseudomonadati</taxon>
        <taxon>Pseudomonadota</taxon>
        <taxon>Gammaproteobacteria</taxon>
        <taxon>Legionellales</taxon>
        <taxon>Legionellaceae</taxon>
        <taxon>Legionella</taxon>
    </lineage>
</organism>
<sequence length="131" mass="15092">MTIKTISYQFHHMGIPTDVPQPNERYSSTFKMYTSGGENSEYRIQYHRFEADSPLHPLIKTKTHVAFRVDNLINAIEGKELILKPYEPFPGFKVAMIAECGAPIELIETALSEAEIWYSEHKNSIIYPENE</sequence>
<dbReference type="RefSeq" id="WP_058496655.1">
    <property type="nucleotide sequence ID" value="NZ_CAAAIU010000001.1"/>
</dbReference>
<gene>
    <name evidence="1" type="ORF">Ldro_2397</name>
</gene>
<dbReference type="EMBL" id="LNXY01000027">
    <property type="protein sequence ID" value="KTC86072.1"/>
    <property type="molecule type" value="Genomic_DNA"/>
</dbReference>
<comment type="caution">
    <text evidence="1">The sequence shown here is derived from an EMBL/GenBank/DDBJ whole genome shotgun (WGS) entry which is preliminary data.</text>
</comment>
<protein>
    <submittedName>
        <fullName evidence="1">Uncharacterized protein</fullName>
    </submittedName>
</protein>
<dbReference type="AlphaFoldDB" id="A0A0W0SRS6"/>
<dbReference type="OrthoDB" id="1986818at2"/>
<accession>A0A0W0SRS6</accession>
<name>A0A0W0SRS6_9GAMM</name>
<reference evidence="1 2" key="1">
    <citation type="submission" date="2015-11" db="EMBL/GenBank/DDBJ databases">
        <title>Genomic analysis of 38 Legionella species identifies large and diverse effector repertoires.</title>
        <authorList>
            <person name="Burstein D."/>
            <person name="Amaro F."/>
            <person name="Zusman T."/>
            <person name="Lifshitz Z."/>
            <person name="Cohen O."/>
            <person name="Gilbert J.A."/>
            <person name="Pupko T."/>
            <person name="Shuman H.A."/>
            <person name="Segal G."/>
        </authorList>
    </citation>
    <scope>NUCLEOTIDE SEQUENCE [LARGE SCALE GENOMIC DNA]</scope>
    <source>
        <strain evidence="1 2">ATCC 700990</strain>
    </source>
</reference>
<evidence type="ECO:0000313" key="2">
    <source>
        <dbReference type="Proteomes" id="UP000054736"/>
    </source>
</evidence>